<keyword evidence="1" id="KW-1133">Transmembrane helix</keyword>
<dbReference type="EMBL" id="HACA01028355">
    <property type="protein sequence ID" value="CDW45716.1"/>
    <property type="molecule type" value="Transcribed_RNA"/>
</dbReference>
<feature type="transmembrane region" description="Helical" evidence="1">
    <location>
        <begin position="12"/>
        <end position="32"/>
    </location>
</feature>
<dbReference type="AlphaFoldDB" id="A0A0K2V6Z5"/>
<reference evidence="2" key="1">
    <citation type="submission" date="2014-05" db="EMBL/GenBank/DDBJ databases">
        <authorList>
            <person name="Chronopoulou M."/>
        </authorList>
    </citation>
    <scope>NUCLEOTIDE SEQUENCE</scope>
    <source>
        <tissue evidence="2">Whole organism</tissue>
    </source>
</reference>
<name>A0A0K2V6Z5_LEPSM</name>
<sequence length="37" mass="4550">MLKTLNNYQLLYFPTYLVRLIFQGNCLIWNILQMIKE</sequence>
<protein>
    <submittedName>
        <fullName evidence="2">Uncharacterized protein</fullName>
    </submittedName>
</protein>
<keyword evidence="1" id="KW-0472">Membrane</keyword>
<evidence type="ECO:0000256" key="1">
    <source>
        <dbReference type="SAM" id="Phobius"/>
    </source>
</evidence>
<organism evidence="2">
    <name type="scientific">Lepeophtheirus salmonis</name>
    <name type="common">Salmon louse</name>
    <name type="synonym">Caligus salmonis</name>
    <dbReference type="NCBI Taxonomy" id="72036"/>
    <lineage>
        <taxon>Eukaryota</taxon>
        <taxon>Metazoa</taxon>
        <taxon>Ecdysozoa</taxon>
        <taxon>Arthropoda</taxon>
        <taxon>Crustacea</taxon>
        <taxon>Multicrustacea</taxon>
        <taxon>Hexanauplia</taxon>
        <taxon>Copepoda</taxon>
        <taxon>Siphonostomatoida</taxon>
        <taxon>Caligidae</taxon>
        <taxon>Lepeophtheirus</taxon>
    </lineage>
</organism>
<proteinExistence type="predicted"/>
<keyword evidence="1" id="KW-0812">Transmembrane</keyword>
<evidence type="ECO:0000313" key="2">
    <source>
        <dbReference type="EMBL" id="CDW45716.1"/>
    </source>
</evidence>
<accession>A0A0K2V6Z5</accession>